<accession>A0A4R2KHZ3</accession>
<dbReference type="RefSeq" id="WP_132543412.1">
    <property type="nucleotide sequence ID" value="NZ_SLWW01000005.1"/>
</dbReference>
<gene>
    <name evidence="2" type="ORF">EV655_10583</name>
</gene>
<name>A0A4R2KHZ3_9RHOB</name>
<dbReference type="InterPro" id="IPR008620">
    <property type="entry name" value="FixH"/>
</dbReference>
<dbReference type="Proteomes" id="UP000295142">
    <property type="component" value="Unassembled WGS sequence"/>
</dbReference>
<evidence type="ECO:0000313" key="3">
    <source>
        <dbReference type="Proteomes" id="UP000295142"/>
    </source>
</evidence>
<dbReference type="Pfam" id="PF05751">
    <property type="entry name" value="FixH"/>
    <property type="match status" value="1"/>
</dbReference>
<dbReference type="AlphaFoldDB" id="A0A4R2KHZ3"/>
<keyword evidence="1" id="KW-0472">Membrane</keyword>
<comment type="caution">
    <text evidence="2">The sequence shown here is derived from an EMBL/GenBank/DDBJ whole genome shotgun (WGS) entry which is preliminary data.</text>
</comment>
<keyword evidence="1" id="KW-0812">Transmembrane</keyword>
<feature type="transmembrane region" description="Helical" evidence="1">
    <location>
        <begin position="12"/>
        <end position="31"/>
    </location>
</feature>
<evidence type="ECO:0000256" key="1">
    <source>
        <dbReference type="SAM" id="Phobius"/>
    </source>
</evidence>
<sequence>MSERELTGRTVLIIVVSAFAVVIGVNLLLAFQAVHTFPGLEVDNSYVASQEFDAARDAQEALGWTAAADYDSVAGLFVVRVTGRDGLPVKVSEIAVTIGRATSKRDDHTPAMEYFGGSYSAPVALGPGYWTVRFEARAEDGTPFRQRLQLFVRG</sequence>
<proteinExistence type="predicted"/>
<keyword evidence="3" id="KW-1185">Reference proteome</keyword>
<reference evidence="2 3" key="1">
    <citation type="submission" date="2019-03" db="EMBL/GenBank/DDBJ databases">
        <title>Genomic Encyclopedia of Type Strains, Phase IV (KMG-IV): sequencing the most valuable type-strain genomes for metagenomic binning, comparative biology and taxonomic classification.</title>
        <authorList>
            <person name="Goeker M."/>
        </authorList>
    </citation>
    <scope>NUCLEOTIDE SEQUENCE [LARGE SCALE GENOMIC DNA]</scope>
    <source>
        <strain evidence="2 3">DSM 4868</strain>
    </source>
</reference>
<dbReference type="OrthoDB" id="1495896at2"/>
<evidence type="ECO:0000313" key="2">
    <source>
        <dbReference type="EMBL" id="TCO71977.1"/>
    </source>
</evidence>
<dbReference type="InterPro" id="IPR018037">
    <property type="entry name" value="FixH_proteobacterial"/>
</dbReference>
<protein>
    <submittedName>
        <fullName evidence="2">Nitrogen fixation protein FixH</fullName>
    </submittedName>
</protein>
<keyword evidence="1" id="KW-1133">Transmembrane helix</keyword>
<dbReference type="EMBL" id="SLWW01000005">
    <property type="protein sequence ID" value="TCO71977.1"/>
    <property type="molecule type" value="Genomic_DNA"/>
</dbReference>
<dbReference type="PIRSF" id="PIRSF011386">
    <property type="entry name" value="FixH"/>
    <property type="match status" value="1"/>
</dbReference>
<organism evidence="2 3">
    <name type="scientific">Rhodovulum euryhalinum</name>
    <dbReference type="NCBI Taxonomy" id="35805"/>
    <lineage>
        <taxon>Bacteria</taxon>
        <taxon>Pseudomonadati</taxon>
        <taxon>Pseudomonadota</taxon>
        <taxon>Alphaproteobacteria</taxon>
        <taxon>Rhodobacterales</taxon>
        <taxon>Paracoccaceae</taxon>
        <taxon>Rhodovulum</taxon>
    </lineage>
</organism>